<feature type="chain" id="PRO_5028976706" evidence="1">
    <location>
        <begin position="28"/>
        <end position="404"/>
    </location>
</feature>
<name>A0A7H2BBD2_9MICC</name>
<dbReference type="AlphaFoldDB" id="A0A7H2BBD2"/>
<keyword evidence="1" id="KW-0732">Signal</keyword>
<dbReference type="EMBL" id="CP061539">
    <property type="protein sequence ID" value="QNV36978.1"/>
    <property type="molecule type" value="Genomic_DNA"/>
</dbReference>
<dbReference type="GeneID" id="96623941"/>
<dbReference type="PROSITE" id="PS51318">
    <property type="entry name" value="TAT"/>
    <property type="match status" value="1"/>
</dbReference>
<protein>
    <submittedName>
        <fullName evidence="3">Right-handed parallel beta-helix repeat-containing protein</fullName>
    </submittedName>
</protein>
<dbReference type="Pfam" id="PF13229">
    <property type="entry name" value="Beta_helix"/>
    <property type="match status" value="1"/>
</dbReference>
<dbReference type="InterPro" id="IPR006311">
    <property type="entry name" value="TAT_signal"/>
</dbReference>
<keyword evidence="4" id="KW-1185">Reference proteome</keyword>
<dbReference type="InterPro" id="IPR011050">
    <property type="entry name" value="Pectin_lyase_fold/virulence"/>
</dbReference>
<dbReference type="RefSeq" id="WP_190723969.1">
    <property type="nucleotide sequence ID" value="NZ_CP061539.1"/>
</dbReference>
<evidence type="ECO:0000256" key="1">
    <source>
        <dbReference type="SAM" id="SignalP"/>
    </source>
</evidence>
<accession>A0A7H2BBD2</accession>
<evidence type="ECO:0000259" key="2">
    <source>
        <dbReference type="Pfam" id="PF13229"/>
    </source>
</evidence>
<dbReference type="Gene3D" id="2.160.20.10">
    <property type="entry name" value="Single-stranded right-handed beta-helix, Pectin lyase-like"/>
    <property type="match status" value="1"/>
</dbReference>
<dbReference type="Proteomes" id="UP000516404">
    <property type="component" value="Chromosome"/>
</dbReference>
<gene>
    <name evidence="3" type="ORF">IDM49_06795</name>
</gene>
<evidence type="ECO:0000313" key="3">
    <source>
        <dbReference type="EMBL" id="QNV36978.1"/>
    </source>
</evidence>
<dbReference type="SUPFAM" id="SSF51126">
    <property type="entry name" value="Pectin lyase-like"/>
    <property type="match status" value="1"/>
</dbReference>
<dbReference type="InterPro" id="IPR012334">
    <property type="entry name" value="Pectin_lyas_fold"/>
</dbReference>
<dbReference type="InterPro" id="IPR039448">
    <property type="entry name" value="Beta_helix"/>
</dbReference>
<evidence type="ECO:0000313" key="4">
    <source>
        <dbReference type="Proteomes" id="UP000516404"/>
    </source>
</evidence>
<feature type="domain" description="Right handed beta helix" evidence="2">
    <location>
        <begin position="272"/>
        <end position="379"/>
    </location>
</feature>
<organism evidence="3 4">
    <name type="scientific">Rothia terrae</name>
    <dbReference type="NCBI Taxonomy" id="396015"/>
    <lineage>
        <taxon>Bacteria</taxon>
        <taxon>Bacillati</taxon>
        <taxon>Actinomycetota</taxon>
        <taxon>Actinomycetes</taxon>
        <taxon>Micrococcales</taxon>
        <taxon>Micrococcaceae</taxon>
        <taxon>Rothia</taxon>
    </lineage>
</organism>
<feature type="signal peptide" evidence="1">
    <location>
        <begin position="1"/>
        <end position="27"/>
    </location>
</feature>
<proteinExistence type="predicted"/>
<dbReference type="KEGG" id="rter:IDM49_06795"/>
<sequence>MVTRAQFLGGGALAVLAASMGSTTAQAADGSRLLVATDEGISNDGSTPVNGKINQLSKSLADNGGGAIVFPPGIYAVDDEGVEVRNQVSFIGLGEATQFMPTGTWGELAGVFRIGTDKENNSDPVYRSGLHDLSIKPGKDAIKHAESIENVVGVLYNTKNGDSPADPDAAHRISGLTLWDLDMGIKIKGADDQGMTVERIRGRKFLRSALVVGEAFKSGGADNMFSMIDLSSANRAKVDAATVELYTSNTSWSQVKTWYSKRSVALDGDSKAGAGFYIKGTRNTFSQCDAQDNGGHGFLIKYGNNSFVNCVADSNGHADNLEGSAKLGEAHGFHVSVDAPGTQLIGCQAFNRDVPNPGQGVGFWVAEGNKNIILSGNAFGNTSENSVTKGLDAQKNQVIDGGAK</sequence>
<reference evidence="3 4" key="1">
    <citation type="submission" date="2020-09" db="EMBL/GenBank/DDBJ databases">
        <title>Investigation of environmental microbes.</title>
        <authorList>
            <person name="Ou Y."/>
            <person name="Kang Q."/>
        </authorList>
    </citation>
    <scope>NUCLEOTIDE SEQUENCE [LARGE SCALE GENOMIC DNA]</scope>
    <source>
        <strain evidence="3 4">KJZ-14</strain>
    </source>
</reference>